<dbReference type="PROSITE" id="PS50995">
    <property type="entry name" value="HTH_MARR_2"/>
    <property type="match status" value="1"/>
</dbReference>
<evidence type="ECO:0000259" key="1">
    <source>
        <dbReference type="PROSITE" id="PS50995"/>
    </source>
</evidence>
<dbReference type="InterPro" id="IPR039422">
    <property type="entry name" value="MarR/SlyA-like"/>
</dbReference>
<feature type="domain" description="HTH marR-type" evidence="1">
    <location>
        <begin position="12"/>
        <end position="145"/>
    </location>
</feature>
<evidence type="ECO:0000313" key="3">
    <source>
        <dbReference type="Proteomes" id="UP001497045"/>
    </source>
</evidence>
<keyword evidence="3" id="KW-1185">Reference proteome</keyword>
<dbReference type="PANTHER" id="PTHR33164:SF57">
    <property type="entry name" value="MARR-FAMILY TRANSCRIPTIONAL REGULATOR"/>
    <property type="match status" value="1"/>
</dbReference>
<dbReference type="SUPFAM" id="SSF46785">
    <property type="entry name" value="Winged helix' DNA-binding domain"/>
    <property type="match status" value="1"/>
</dbReference>
<sequence>MTIPKVWNLFGSDHLPYRLLLLARMIDRESQKLLDEKFGLSLAEWRLLAIATSIGPCTASEIGVAGEIDRAEISRALRRLEPAGLLTRKPDPNHGKRLIITATPEGLELAERVKTDRRRFFERIMGRLSQEERQQLDQQLLAMAESLSEED</sequence>
<dbReference type="EMBL" id="JBBYHV010000001">
    <property type="protein sequence ID" value="MEL1250974.1"/>
    <property type="molecule type" value="Genomic_DNA"/>
</dbReference>
<dbReference type="RefSeq" id="WP_341673486.1">
    <property type="nucleotide sequence ID" value="NZ_JBBYHV010000001.1"/>
</dbReference>
<gene>
    <name evidence="2" type="ORF">AAEO60_09845</name>
</gene>
<dbReference type="SMART" id="SM00347">
    <property type="entry name" value="HTH_MARR"/>
    <property type="match status" value="1"/>
</dbReference>
<accession>A0ABU9IFY4</accession>
<dbReference type="InterPro" id="IPR000835">
    <property type="entry name" value="HTH_MarR-typ"/>
</dbReference>
<reference evidence="2 3" key="1">
    <citation type="submission" date="2024-04" db="EMBL/GenBank/DDBJ databases">
        <title>Aurantiacibacter sp. DGU6 16S ribosomal RNA gene Genome sequencing and assembly.</title>
        <authorList>
            <person name="Park S."/>
        </authorList>
    </citation>
    <scope>NUCLEOTIDE SEQUENCE [LARGE SCALE GENOMIC DNA]</scope>
    <source>
        <strain evidence="2 3">DGU6</strain>
    </source>
</reference>
<dbReference type="Gene3D" id="1.10.10.10">
    <property type="entry name" value="Winged helix-like DNA-binding domain superfamily/Winged helix DNA-binding domain"/>
    <property type="match status" value="1"/>
</dbReference>
<organism evidence="2 3">
    <name type="scientific">Aurantiacibacter gilvus</name>
    <dbReference type="NCBI Taxonomy" id="3139141"/>
    <lineage>
        <taxon>Bacteria</taxon>
        <taxon>Pseudomonadati</taxon>
        <taxon>Pseudomonadota</taxon>
        <taxon>Alphaproteobacteria</taxon>
        <taxon>Sphingomonadales</taxon>
        <taxon>Erythrobacteraceae</taxon>
        <taxon>Aurantiacibacter</taxon>
    </lineage>
</organism>
<dbReference type="Pfam" id="PF12802">
    <property type="entry name" value="MarR_2"/>
    <property type="match status" value="1"/>
</dbReference>
<comment type="caution">
    <text evidence="2">The sequence shown here is derived from an EMBL/GenBank/DDBJ whole genome shotgun (WGS) entry which is preliminary data.</text>
</comment>
<protein>
    <submittedName>
        <fullName evidence="2">MarR family transcriptional regulator</fullName>
    </submittedName>
</protein>
<proteinExistence type="predicted"/>
<dbReference type="InterPro" id="IPR036388">
    <property type="entry name" value="WH-like_DNA-bd_sf"/>
</dbReference>
<dbReference type="Proteomes" id="UP001497045">
    <property type="component" value="Unassembled WGS sequence"/>
</dbReference>
<name>A0ABU9IFY4_9SPHN</name>
<evidence type="ECO:0000313" key="2">
    <source>
        <dbReference type="EMBL" id="MEL1250974.1"/>
    </source>
</evidence>
<dbReference type="PANTHER" id="PTHR33164">
    <property type="entry name" value="TRANSCRIPTIONAL REGULATOR, MARR FAMILY"/>
    <property type="match status" value="1"/>
</dbReference>
<dbReference type="InterPro" id="IPR036390">
    <property type="entry name" value="WH_DNA-bd_sf"/>
</dbReference>